<accession>A0A7J7MQH5</accession>
<gene>
    <name evidence="1" type="ORF">GIB67_041545</name>
</gene>
<keyword evidence="2" id="KW-1185">Reference proteome</keyword>
<dbReference type="Proteomes" id="UP000541444">
    <property type="component" value="Unassembled WGS sequence"/>
</dbReference>
<proteinExistence type="predicted"/>
<reference evidence="1 2" key="1">
    <citation type="journal article" date="2020" name="IScience">
        <title>Genome Sequencing of the Endangered Kingdonia uniflora (Circaeasteraceae, Ranunculales) Reveals Potential Mechanisms of Evolutionary Specialization.</title>
        <authorList>
            <person name="Sun Y."/>
            <person name="Deng T."/>
            <person name="Zhang A."/>
            <person name="Moore M.J."/>
            <person name="Landis J.B."/>
            <person name="Lin N."/>
            <person name="Zhang H."/>
            <person name="Zhang X."/>
            <person name="Huang J."/>
            <person name="Zhang X."/>
            <person name="Sun H."/>
            <person name="Wang H."/>
        </authorList>
    </citation>
    <scope>NUCLEOTIDE SEQUENCE [LARGE SCALE GENOMIC DNA]</scope>
    <source>
        <strain evidence="1">TB1705</strain>
        <tissue evidence="1">Leaf</tissue>
    </source>
</reference>
<dbReference type="AlphaFoldDB" id="A0A7J7MQH5"/>
<comment type="caution">
    <text evidence="1">The sequence shown here is derived from an EMBL/GenBank/DDBJ whole genome shotgun (WGS) entry which is preliminary data.</text>
</comment>
<dbReference type="EMBL" id="JACGCM010001281">
    <property type="protein sequence ID" value="KAF6157084.1"/>
    <property type="molecule type" value="Genomic_DNA"/>
</dbReference>
<organism evidence="1 2">
    <name type="scientific">Kingdonia uniflora</name>
    <dbReference type="NCBI Taxonomy" id="39325"/>
    <lineage>
        <taxon>Eukaryota</taxon>
        <taxon>Viridiplantae</taxon>
        <taxon>Streptophyta</taxon>
        <taxon>Embryophyta</taxon>
        <taxon>Tracheophyta</taxon>
        <taxon>Spermatophyta</taxon>
        <taxon>Magnoliopsida</taxon>
        <taxon>Ranunculales</taxon>
        <taxon>Circaeasteraceae</taxon>
        <taxon>Kingdonia</taxon>
    </lineage>
</organism>
<name>A0A7J7MQH5_9MAGN</name>
<evidence type="ECO:0000313" key="1">
    <source>
        <dbReference type="EMBL" id="KAF6157084.1"/>
    </source>
</evidence>
<protein>
    <submittedName>
        <fullName evidence="1">Uncharacterized protein</fullName>
    </submittedName>
</protein>
<evidence type="ECO:0000313" key="2">
    <source>
        <dbReference type="Proteomes" id="UP000541444"/>
    </source>
</evidence>
<sequence length="137" mass="15204">MDGKGLAINAKAIPFYSSTYLRCLKLQQQLAQGCIGNRIITLSNLVQKELQNCFKLDRRTSSVQSRLTKLQKVEREDSFASIHVAEAEANSYNISILKGAKKASSYPIYNGVEENCRLAFQTAQKMDGKGILITENG</sequence>